<keyword evidence="9" id="KW-1185">Reference proteome</keyword>
<sequence>MRQAGERCELLDGDELREGICRELGFSRSEREENVRRIAWLASLLERNDVIVLVAVIAPYREQRSALRHRFQEMLEVFVDAPLEVCERRDPKLLYARARNGEIRNFTGIDDVYEGPEFPDVHCMTDRETLSESSAKVMRAIENAPAHAIRTAASVGLSL</sequence>
<feature type="domain" description="APS kinase" evidence="7">
    <location>
        <begin position="2"/>
        <end position="123"/>
    </location>
</feature>
<keyword evidence="3 6" id="KW-0808">Transferase</keyword>
<evidence type="ECO:0000256" key="5">
    <source>
        <dbReference type="ARBA" id="ARBA00022840"/>
    </source>
</evidence>
<dbReference type="GO" id="GO:0070814">
    <property type="term" value="P:hydrogen sulfide biosynthetic process"/>
    <property type="evidence" value="ECO:0007669"/>
    <property type="project" value="UniProtKB-UniPathway"/>
</dbReference>
<dbReference type="GO" id="GO:0005737">
    <property type="term" value="C:cytoplasm"/>
    <property type="evidence" value="ECO:0007669"/>
    <property type="project" value="TreeGrafter"/>
</dbReference>
<evidence type="ECO:0000256" key="1">
    <source>
        <dbReference type="ARBA" id="ARBA00001823"/>
    </source>
</evidence>
<dbReference type="InterPro" id="IPR050512">
    <property type="entry name" value="Sulf_AdTrans/APS_kinase"/>
</dbReference>
<dbReference type="GO" id="GO:0010134">
    <property type="term" value="P:sulfate assimilation via adenylyl sulfate reduction"/>
    <property type="evidence" value="ECO:0007669"/>
    <property type="project" value="TreeGrafter"/>
</dbReference>
<dbReference type="Gene3D" id="3.40.50.300">
    <property type="entry name" value="P-loop containing nucleotide triphosphate hydrolases"/>
    <property type="match status" value="1"/>
</dbReference>
<comment type="function">
    <text evidence="6">Catalyzes the synthesis of activated sulfate.</text>
</comment>
<accession>A0A7W7ZJH3</accession>
<evidence type="ECO:0000259" key="7">
    <source>
        <dbReference type="Pfam" id="PF01583"/>
    </source>
</evidence>
<comment type="catalytic activity">
    <reaction evidence="1 6">
        <text>adenosine 5'-phosphosulfate + ATP = 3'-phosphoadenylyl sulfate + ADP + H(+)</text>
        <dbReference type="Rhea" id="RHEA:24152"/>
        <dbReference type="ChEBI" id="CHEBI:15378"/>
        <dbReference type="ChEBI" id="CHEBI:30616"/>
        <dbReference type="ChEBI" id="CHEBI:58243"/>
        <dbReference type="ChEBI" id="CHEBI:58339"/>
        <dbReference type="ChEBI" id="CHEBI:456216"/>
        <dbReference type="EC" id="2.7.1.25"/>
    </reaction>
</comment>
<dbReference type="GO" id="GO:0004020">
    <property type="term" value="F:adenylylsulfate kinase activity"/>
    <property type="evidence" value="ECO:0007669"/>
    <property type="project" value="UniProtKB-EC"/>
</dbReference>
<dbReference type="CDD" id="cd02027">
    <property type="entry name" value="APSK"/>
    <property type="match status" value="1"/>
</dbReference>
<reference evidence="8 9" key="1">
    <citation type="submission" date="2020-08" db="EMBL/GenBank/DDBJ databases">
        <title>Genomic Encyclopedia of Type Strains, Phase IV (KMG-V): Genome sequencing to study the core and pangenomes of soil and plant-associated prokaryotes.</title>
        <authorList>
            <person name="Whitman W."/>
        </authorList>
    </citation>
    <scope>NUCLEOTIDE SEQUENCE [LARGE SCALE GENOMIC DNA]</scope>
    <source>
        <strain evidence="8 9">M8UP14</strain>
    </source>
</reference>
<keyword evidence="6 8" id="KW-0418">Kinase</keyword>
<dbReference type="GO" id="GO:0019379">
    <property type="term" value="P:sulfate assimilation, phosphoadenylyl sulfate reduction by phosphoadenylyl-sulfate reductase (thioredoxin)"/>
    <property type="evidence" value="ECO:0007669"/>
    <property type="project" value="TreeGrafter"/>
</dbReference>
<comment type="similarity">
    <text evidence="6">Belongs to the APS kinase family.</text>
</comment>
<gene>
    <name evidence="8" type="ORF">HDF16_005796</name>
</gene>
<keyword evidence="4 6" id="KW-0547">Nucleotide-binding</keyword>
<comment type="caution">
    <text evidence="8">The sequence shown here is derived from an EMBL/GenBank/DDBJ whole genome shotgun (WGS) entry which is preliminary data.</text>
</comment>
<dbReference type="GO" id="GO:0005524">
    <property type="term" value="F:ATP binding"/>
    <property type="evidence" value="ECO:0007669"/>
    <property type="project" value="UniProtKB-KW"/>
</dbReference>
<evidence type="ECO:0000256" key="6">
    <source>
        <dbReference type="RuleBase" id="RU004347"/>
    </source>
</evidence>
<evidence type="ECO:0000256" key="3">
    <source>
        <dbReference type="ARBA" id="ARBA00022679"/>
    </source>
</evidence>
<evidence type="ECO:0000256" key="4">
    <source>
        <dbReference type="ARBA" id="ARBA00022741"/>
    </source>
</evidence>
<dbReference type="Proteomes" id="UP000540989">
    <property type="component" value="Unassembled WGS sequence"/>
</dbReference>
<dbReference type="InterPro" id="IPR027417">
    <property type="entry name" value="P-loop_NTPase"/>
</dbReference>
<dbReference type="SUPFAM" id="SSF52540">
    <property type="entry name" value="P-loop containing nucleoside triphosphate hydrolases"/>
    <property type="match status" value="1"/>
</dbReference>
<dbReference type="UniPathway" id="UPA00140">
    <property type="reaction ID" value="UER00205"/>
</dbReference>
<dbReference type="AlphaFoldDB" id="A0A7W7ZJH3"/>
<comment type="pathway">
    <text evidence="6">Sulfur metabolism; hydrogen sulfide biosynthesis; sulfite from sulfate: step 2/3.</text>
</comment>
<dbReference type="PANTHER" id="PTHR42700">
    <property type="entry name" value="SULFATE ADENYLYLTRANSFERASE"/>
    <property type="match status" value="1"/>
</dbReference>
<protein>
    <recommendedName>
        <fullName evidence="2 6">Adenylyl-sulfate kinase</fullName>
        <ecNumber evidence="2 6">2.7.1.25</ecNumber>
    </recommendedName>
</protein>
<evidence type="ECO:0000313" key="9">
    <source>
        <dbReference type="Proteomes" id="UP000540989"/>
    </source>
</evidence>
<dbReference type="Pfam" id="PF01583">
    <property type="entry name" value="APS_kinase"/>
    <property type="match status" value="1"/>
</dbReference>
<dbReference type="GO" id="GO:0004781">
    <property type="term" value="F:sulfate adenylyltransferase (ATP) activity"/>
    <property type="evidence" value="ECO:0007669"/>
    <property type="project" value="TreeGrafter"/>
</dbReference>
<dbReference type="PANTHER" id="PTHR42700:SF1">
    <property type="entry name" value="SULFATE ADENYLYLTRANSFERASE"/>
    <property type="match status" value="1"/>
</dbReference>
<dbReference type="NCBIfam" id="TIGR00455">
    <property type="entry name" value="apsK"/>
    <property type="match status" value="1"/>
</dbReference>
<proteinExistence type="inferred from homology"/>
<organism evidence="8 9">
    <name type="scientific">Granulicella aggregans</name>
    <dbReference type="NCBI Taxonomy" id="474949"/>
    <lineage>
        <taxon>Bacteria</taxon>
        <taxon>Pseudomonadati</taxon>
        <taxon>Acidobacteriota</taxon>
        <taxon>Terriglobia</taxon>
        <taxon>Terriglobales</taxon>
        <taxon>Acidobacteriaceae</taxon>
        <taxon>Granulicella</taxon>
    </lineage>
</organism>
<dbReference type="InterPro" id="IPR059117">
    <property type="entry name" value="APS_kinase_dom"/>
</dbReference>
<evidence type="ECO:0000313" key="8">
    <source>
        <dbReference type="EMBL" id="MBB5061060.1"/>
    </source>
</evidence>
<dbReference type="InterPro" id="IPR002891">
    <property type="entry name" value="APS"/>
</dbReference>
<name>A0A7W7ZJH3_9BACT</name>
<evidence type="ECO:0000256" key="2">
    <source>
        <dbReference type="ARBA" id="ARBA00012121"/>
    </source>
</evidence>
<keyword evidence="5 6" id="KW-0067">ATP-binding</keyword>
<dbReference type="EMBL" id="JACHIP010000026">
    <property type="protein sequence ID" value="MBB5061060.1"/>
    <property type="molecule type" value="Genomic_DNA"/>
</dbReference>
<dbReference type="EC" id="2.7.1.25" evidence="2 6"/>